<name>A0A9D4LUH0_DREPO</name>
<sequence>MFLPQDDIWKPDISLKNSFASFTGLGSSYLNVKVRNTGEVYWYPYQVLESTCEVEIRNFPFDVQTCNLKFTAWSYTKTDVDINRGGENIILSDYVPNSMWDIQSTAAREVNTDESAIVFEIKLKRKPGFYIINVIVPVVLLSILNTFSFVLPITSGERASYSVTLFLSLAVFLTIVAASLPKNSDSVSLLSVYLILMTVASTLIVVLCLVEARFAARSTTEHHIDKGFLFVHKIAKVLRCKTCKRIQSVLPHDNTEENKSEAIVFEEVNWIDIVASMDVLLFIFFMTLTILGAFVIFAKAAGH</sequence>
<feature type="transmembrane region" description="Helical" evidence="5">
    <location>
        <begin position="129"/>
        <end position="153"/>
    </location>
</feature>
<dbReference type="AlphaFoldDB" id="A0A9D4LUH0"/>
<evidence type="ECO:0000313" key="9">
    <source>
        <dbReference type="Proteomes" id="UP000828390"/>
    </source>
</evidence>
<dbReference type="Gene3D" id="1.20.58.390">
    <property type="entry name" value="Neurotransmitter-gated ion-channel transmembrane domain"/>
    <property type="match status" value="1"/>
</dbReference>
<keyword evidence="9" id="KW-1185">Reference proteome</keyword>
<comment type="similarity">
    <text evidence="5">Belongs to the ligand-gated ion channel (TC 1.A.9) family.</text>
</comment>
<organism evidence="8 9">
    <name type="scientific">Dreissena polymorpha</name>
    <name type="common">Zebra mussel</name>
    <name type="synonym">Mytilus polymorpha</name>
    <dbReference type="NCBI Taxonomy" id="45954"/>
    <lineage>
        <taxon>Eukaryota</taxon>
        <taxon>Metazoa</taxon>
        <taxon>Spiralia</taxon>
        <taxon>Lophotrochozoa</taxon>
        <taxon>Mollusca</taxon>
        <taxon>Bivalvia</taxon>
        <taxon>Autobranchia</taxon>
        <taxon>Heteroconchia</taxon>
        <taxon>Euheterodonta</taxon>
        <taxon>Imparidentia</taxon>
        <taxon>Neoheterodontei</taxon>
        <taxon>Myida</taxon>
        <taxon>Dreissenoidea</taxon>
        <taxon>Dreissenidae</taxon>
        <taxon>Dreissena</taxon>
    </lineage>
</organism>
<dbReference type="GO" id="GO:0016020">
    <property type="term" value="C:membrane"/>
    <property type="evidence" value="ECO:0007669"/>
    <property type="project" value="UniProtKB-SubCell"/>
</dbReference>
<evidence type="ECO:0000256" key="4">
    <source>
        <dbReference type="ARBA" id="ARBA00023136"/>
    </source>
</evidence>
<dbReference type="InterPro" id="IPR036734">
    <property type="entry name" value="Neur_chan_lig-bd_sf"/>
</dbReference>
<dbReference type="SUPFAM" id="SSF90112">
    <property type="entry name" value="Neurotransmitter-gated ion-channel transmembrane pore"/>
    <property type="match status" value="1"/>
</dbReference>
<dbReference type="SUPFAM" id="SSF63712">
    <property type="entry name" value="Nicotinic receptor ligand binding domain-like"/>
    <property type="match status" value="1"/>
</dbReference>
<reference evidence="8" key="2">
    <citation type="submission" date="2020-11" db="EMBL/GenBank/DDBJ databases">
        <authorList>
            <person name="McCartney M.A."/>
            <person name="Auch B."/>
            <person name="Kono T."/>
            <person name="Mallez S."/>
            <person name="Becker A."/>
            <person name="Gohl D.M."/>
            <person name="Silverstein K.A.T."/>
            <person name="Koren S."/>
            <person name="Bechman K.B."/>
            <person name="Herman A."/>
            <person name="Abrahante J.E."/>
            <person name="Garbe J."/>
        </authorList>
    </citation>
    <scope>NUCLEOTIDE SEQUENCE</scope>
    <source>
        <strain evidence="8">Duluth1</strain>
        <tissue evidence="8">Whole animal</tissue>
    </source>
</reference>
<dbReference type="Gene3D" id="2.70.170.10">
    <property type="entry name" value="Neurotransmitter-gated ion-channel ligand-binding domain"/>
    <property type="match status" value="1"/>
</dbReference>
<dbReference type="GO" id="GO:0004888">
    <property type="term" value="F:transmembrane signaling receptor activity"/>
    <property type="evidence" value="ECO:0007669"/>
    <property type="project" value="InterPro"/>
</dbReference>
<dbReference type="InterPro" id="IPR038050">
    <property type="entry name" value="Neuro_actylchol_rec"/>
</dbReference>
<evidence type="ECO:0000313" key="8">
    <source>
        <dbReference type="EMBL" id="KAH3864276.1"/>
    </source>
</evidence>
<keyword evidence="4 5" id="KW-0472">Membrane</keyword>
<dbReference type="PRINTS" id="PR00252">
    <property type="entry name" value="NRIONCHANNEL"/>
</dbReference>
<dbReference type="CDD" id="cd19051">
    <property type="entry name" value="LGIC_TM_cation"/>
    <property type="match status" value="1"/>
</dbReference>
<comment type="subcellular location">
    <subcellularLocation>
        <location evidence="1">Membrane</location>
        <topology evidence="1">Multi-pass membrane protein</topology>
    </subcellularLocation>
</comment>
<evidence type="ECO:0000256" key="5">
    <source>
        <dbReference type="RuleBase" id="RU000687"/>
    </source>
</evidence>
<evidence type="ECO:0000259" key="6">
    <source>
        <dbReference type="Pfam" id="PF02931"/>
    </source>
</evidence>
<dbReference type="CDD" id="cd18989">
    <property type="entry name" value="LGIC_ECD_cation"/>
    <property type="match status" value="1"/>
</dbReference>
<dbReference type="PANTHER" id="PTHR18945">
    <property type="entry name" value="NEUROTRANSMITTER GATED ION CHANNEL"/>
    <property type="match status" value="1"/>
</dbReference>
<reference evidence="8" key="1">
    <citation type="journal article" date="2019" name="bioRxiv">
        <title>The Genome of the Zebra Mussel, Dreissena polymorpha: A Resource for Invasive Species Research.</title>
        <authorList>
            <person name="McCartney M.A."/>
            <person name="Auch B."/>
            <person name="Kono T."/>
            <person name="Mallez S."/>
            <person name="Zhang Y."/>
            <person name="Obille A."/>
            <person name="Becker A."/>
            <person name="Abrahante J.E."/>
            <person name="Garbe J."/>
            <person name="Badalamenti J.P."/>
            <person name="Herman A."/>
            <person name="Mangelson H."/>
            <person name="Liachko I."/>
            <person name="Sullivan S."/>
            <person name="Sone E.D."/>
            <person name="Koren S."/>
            <person name="Silverstein K.A.T."/>
            <person name="Beckman K.B."/>
            <person name="Gohl D.M."/>
        </authorList>
    </citation>
    <scope>NUCLEOTIDE SEQUENCE</scope>
    <source>
        <strain evidence="8">Duluth1</strain>
        <tissue evidence="8">Whole animal</tissue>
    </source>
</reference>
<feature type="transmembrane region" description="Helical" evidence="5">
    <location>
        <begin position="159"/>
        <end position="180"/>
    </location>
</feature>
<evidence type="ECO:0000259" key="7">
    <source>
        <dbReference type="Pfam" id="PF02932"/>
    </source>
</evidence>
<dbReference type="InterPro" id="IPR006029">
    <property type="entry name" value="Neurotrans-gated_channel_TM"/>
</dbReference>
<feature type="transmembrane region" description="Helical" evidence="5">
    <location>
        <begin position="279"/>
        <end position="298"/>
    </location>
</feature>
<feature type="domain" description="Neurotransmitter-gated ion-channel transmembrane" evidence="7">
    <location>
        <begin position="134"/>
        <end position="242"/>
    </location>
</feature>
<dbReference type="InterPro" id="IPR006202">
    <property type="entry name" value="Neur_chan_lig-bd"/>
</dbReference>
<dbReference type="InterPro" id="IPR006201">
    <property type="entry name" value="Neur_channel"/>
</dbReference>
<accession>A0A9D4LUH0</accession>
<keyword evidence="5" id="KW-0406">Ion transport</keyword>
<protein>
    <submittedName>
        <fullName evidence="8">Uncharacterized protein</fullName>
    </submittedName>
</protein>
<dbReference type="GO" id="GO:0005230">
    <property type="term" value="F:extracellular ligand-gated monoatomic ion channel activity"/>
    <property type="evidence" value="ECO:0007669"/>
    <property type="project" value="InterPro"/>
</dbReference>
<feature type="domain" description="Neurotransmitter-gated ion-channel ligand-binding" evidence="6">
    <location>
        <begin position="3"/>
        <end position="127"/>
    </location>
</feature>
<dbReference type="Pfam" id="PF02931">
    <property type="entry name" value="Neur_chan_LBD"/>
    <property type="match status" value="1"/>
</dbReference>
<keyword evidence="2 5" id="KW-0812">Transmembrane</keyword>
<comment type="caution">
    <text evidence="8">The sequence shown here is derived from an EMBL/GenBank/DDBJ whole genome shotgun (WGS) entry which is preliminary data.</text>
</comment>
<dbReference type="InterPro" id="IPR036719">
    <property type="entry name" value="Neuro-gated_channel_TM_sf"/>
</dbReference>
<keyword evidence="5" id="KW-0813">Transport</keyword>
<evidence type="ECO:0000256" key="2">
    <source>
        <dbReference type="ARBA" id="ARBA00022692"/>
    </source>
</evidence>
<proteinExistence type="inferred from homology"/>
<keyword evidence="5" id="KW-0407">Ion channel</keyword>
<gene>
    <name evidence="8" type="ORF">DPMN_027292</name>
</gene>
<dbReference type="PROSITE" id="PS00236">
    <property type="entry name" value="NEUROTR_ION_CHANNEL"/>
    <property type="match status" value="1"/>
</dbReference>
<dbReference type="Proteomes" id="UP000828390">
    <property type="component" value="Unassembled WGS sequence"/>
</dbReference>
<dbReference type="Pfam" id="PF02932">
    <property type="entry name" value="Neur_chan_memb"/>
    <property type="match status" value="1"/>
</dbReference>
<dbReference type="InterPro" id="IPR018000">
    <property type="entry name" value="Neurotransmitter_ion_chnl_CS"/>
</dbReference>
<evidence type="ECO:0000256" key="3">
    <source>
        <dbReference type="ARBA" id="ARBA00022989"/>
    </source>
</evidence>
<dbReference type="EMBL" id="JAIWYP010000002">
    <property type="protein sequence ID" value="KAH3864276.1"/>
    <property type="molecule type" value="Genomic_DNA"/>
</dbReference>
<keyword evidence="3 5" id="KW-1133">Transmembrane helix</keyword>
<evidence type="ECO:0000256" key="1">
    <source>
        <dbReference type="ARBA" id="ARBA00004141"/>
    </source>
</evidence>
<feature type="transmembrane region" description="Helical" evidence="5">
    <location>
        <begin position="192"/>
        <end position="216"/>
    </location>
</feature>